<gene>
    <name evidence="1" type="ORF">O181_060871</name>
</gene>
<dbReference type="Proteomes" id="UP000765509">
    <property type="component" value="Unassembled WGS sequence"/>
</dbReference>
<reference evidence="1" key="1">
    <citation type="submission" date="2021-03" db="EMBL/GenBank/DDBJ databases">
        <title>Draft genome sequence of rust myrtle Austropuccinia psidii MF-1, a brazilian biotype.</title>
        <authorList>
            <person name="Quecine M.C."/>
            <person name="Pachon D.M.R."/>
            <person name="Bonatelli M.L."/>
            <person name="Correr F.H."/>
            <person name="Franceschini L.M."/>
            <person name="Leite T.F."/>
            <person name="Margarido G.R.A."/>
            <person name="Almeida C.A."/>
            <person name="Ferrarezi J.A."/>
            <person name="Labate C.A."/>
        </authorList>
    </citation>
    <scope>NUCLEOTIDE SEQUENCE</scope>
    <source>
        <strain evidence="1">MF-1</strain>
    </source>
</reference>
<keyword evidence="2" id="KW-1185">Reference proteome</keyword>
<evidence type="ECO:0000313" key="1">
    <source>
        <dbReference type="EMBL" id="MBW0521156.1"/>
    </source>
</evidence>
<dbReference type="AlphaFoldDB" id="A0A9Q3HX00"/>
<accession>A0A9Q3HX00</accession>
<protein>
    <submittedName>
        <fullName evidence="1">Uncharacterized protein</fullName>
    </submittedName>
</protein>
<dbReference type="OrthoDB" id="2273864at2759"/>
<dbReference type="EMBL" id="AVOT02028615">
    <property type="protein sequence ID" value="MBW0521156.1"/>
    <property type="molecule type" value="Genomic_DNA"/>
</dbReference>
<comment type="caution">
    <text evidence="1">The sequence shown here is derived from an EMBL/GenBank/DDBJ whole genome shotgun (WGS) entry which is preliminary data.</text>
</comment>
<sequence length="108" mass="12725">MLGRHLTREGVDFICKIPQNLHQVVKQDGIQESRLFPIQVEMLSDLVDKIQKESWKDKDYEEVLKKIAISKTAIDYSIEHQAKLLLFKDRVLIPRNEECQLDILQKNH</sequence>
<name>A0A9Q3HX00_9BASI</name>
<proteinExistence type="predicted"/>
<organism evidence="1 2">
    <name type="scientific">Austropuccinia psidii MF-1</name>
    <dbReference type="NCBI Taxonomy" id="1389203"/>
    <lineage>
        <taxon>Eukaryota</taxon>
        <taxon>Fungi</taxon>
        <taxon>Dikarya</taxon>
        <taxon>Basidiomycota</taxon>
        <taxon>Pucciniomycotina</taxon>
        <taxon>Pucciniomycetes</taxon>
        <taxon>Pucciniales</taxon>
        <taxon>Sphaerophragmiaceae</taxon>
        <taxon>Austropuccinia</taxon>
    </lineage>
</organism>
<evidence type="ECO:0000313" key="2">
    <source>
        <dbReference type="Proteomes" id="UP000765509"/>
    </source>
</evidence>